<dbReference type="OrthoDB" id="412647at2759"/>
<dbReference type="PANTHER" id="PTHR31361">
    <property type="entry name" value="BETA-GLUCAN SYNTHESIS-ASSOCIATED PROTEIN KRE6-RELATED"/>
    <property type="match status" value="1"/>
</dbReference>
<evidence type="ECO:0000256" key="4">
    <source>
        <dbReference type="ARBA" id="ARBA00023316"/>
    </source>
</evidence>
<sequence>MAAELKFDYVRVYQRKPGHDTNIWCDPKDYPTKKYIEDHIEAYTRSEQGDRDVGLPIPRLLTFTVAFSFACMSHS</sequence>
<comment type="subcellular location">
    <subcellularLocation>
        <location evidence="1">Membrane</location>
    </subcellularLocation>
</comment>
<name>A0A0C2WW18_AMAMK</name>
<evidence type="ECO:0000256" key="2">
    <source>
        <dbReference type="ARBA" id="ARBA00023136"/>
    </source>
</evidence>
<keyword evidence="3" id="KW-0325">Glycoprotein</keyword>
<keyword evidence="6" id="KW-1185">Reference proteome</keyword>
<evidence type="ECO:0000256" key="1">
    <source>
        <dbReference type="ARBA" id="ARBA00004370"/>
    </source>
</evidence>
<dbReference type="Pfam" id="PF03935">
    <property type="entry name" value="SKN1_KRE6_Sbg1"/>
    <property type="match status" value="1"/>
</dbReference>
<dbReference type="AlphaFoldDB" id="A0A0C2WW18"/>
<keyword evidence="2" id="KW-0472">Membrane</keyword>
<evidence type="ECO:0000313" key="6">
    <source>
        <dbReference type="Proteomes" id="UP000054549"/>
    </source>
</evidence>
<proteinExistence type="predicted"/>
<gene>
    <name evidence="5" type="ORF">M378DRAFT_168006</name>
</gene>
<keyword evidence="4" id="KW-0961">Cell wall biogenesis/degradation</keyword>
<dbReference type="InParanoid" id="A0A0C2WW18"/>
<dbReference type="GO" id="GO:0006078">
    <property type="term" value="P:(1-&gt;6)-beta-D-glucan biosynthetic process"/>
    <property type="evidence" value="ECO:0007669"/>
    <property type="project" value="TreeGrafter"/>
</dbReference>
<dbReference type="InterPro" id="IPR005629">
    <property type="entry name" value="Skn1/Kre6/Sbg1"/>
</dbReference>
<organism evidence="5 6">
    <name type="scientific">Amanita muscaria (strain Koide BX008)</name>
    <dbReference type="NCBI Taxonomy" id="946122"/>
    <lineage>
        <taxon>Eukaryota</taxon>
        <taxon>Fungi</taxon>
        <taxon>Dikarya</taxon>
        <taxon>Basidiomycota</taxon>
        <taxon>Agaricomycotina</taxon>
        <taxon>Agaricomycetes</taxon>
        <taxon>Agaricomycetidae</taxon>
        <taxon>Agaricales</taxon>
        <taxon>Pluteineae</taxon>
        <taxon>Amanitaceae</taxon>
        <taxon>Amanita</taxon>
    </lineage>
</organism>
<evidence type="ECO:0000256" key="3">
    <source>
        <dbReference type="ARBA" id="ARBA00023180"/>
    </source>
</evidence>
<dbReference type="EMBL" id="KN818297">
    <property type="protein sequence ID" value="KIL60518.1"/>
    <property type="molecule type" value="Genomic_DNA"/>
</dbReference>
<accession>A0A0C2WW18</accession>
<dbReference type="HOGENOM" id="CLU_2670592_0_0_1"/>
<dbReference type="Proteomes" id="UP000054549">
    <property type="component" value="Unassembled WGS sequence"/>
</dbReference>
<dbReference type="GO" id="GO:0005886">
    <property type="term" value="C:plasma membrane"/>
    <property type="evidence" value="ECO:0007669"/>
    <property type="project" value="TreeGrafter"/>
</dbReference>
<protein>
    <submittedName>
        <fullName evidence="5">Uncharacterized protein</fullName>
    </submittedName>
</protein>
<dbReference type="GO" id="GO:0005789">
    <property type="term" value="C:endoplasmic reticulum membrane"/>
    <property type="evidence" value="ECO:0007669"/>
    <property type="project" value="TreeGrafter"/>
</dbReference>
<reference evidence="5 6" key="1">
    <citation type="submission" date="2014-04" db="EMBL/GenBank/DDBJ databases">
        <title>Evolutionary Origins and Diversification of the Mycorrhizal Mutualists.</title>
        <authorList>
            <consortium name="DOE Joint Genome Institute"/>
            <consortium name="Mycorrhizal Genomics Consortium"/>
            <person name="Kohler A."/>
            <person name="Kuo A."/>
            <person name="Nagy L.G."/>
            <person name="Floudas D."/>
            <person name="Copeland A."/>
            <person name="Barry K.W."/>
            <person name="Cichocki N."/>
            <person name="Veneault-Fourrey C."/>
            <person name="LaButti K."/>
            <person name="Lindquist E.A."/>
            <person name="Lipzen A."/>
            <person name="Lundell T."/>
            <person name="Morin E."/>
            <person name="Murat C."/>
            <person name="Riley R."/>
            <person name="Ohm R."/>
            <person name="Sun H."/>
            <person name="Tunlid A."/>
            <person name="Henrissat B."/>
            <person name="Grigoriev I.V."/>
            <person name="Hibbett D.S."/>
            <person name="Martin F."/>
        </authorList>
    </citation>
    <scope>NUCLEOTIDE SEQUENCE [LARGE SCALE GENOMIC DNA]</scope>
    <source>
        <strain evidence="5 6">Koide BX008</strain>
    </source>
</reference>
<dbReference type="PANTHER" id="PTHR31361:SF15">
    <property type="entry name" value="GH16 DOMAIN-CONTAINING PROTEIN"/>
    <property type="match status" value="1"/>
</dbReference>
<evidence type="ECO:0000313" key="5">
    <source>
        <dbReference type="EMBL" id="KIL60518.1"/>
    </source>
</evidence>
<dbReference type="GO" id="GO:0031505">
    <property type="term" value="P:fungal-type cell wall organization"/>
    <property type="evidence" value="ECO:0007669"/>
    <property type="project" value="TreeGrafter"/>
</dbReference>
<dbReference type="GO" id="GO:0015926">
    <property type="term" value="F:glucosidase activity"/>
    <property type="evidence" value="ECO:0007669"/>
    <property type="project" value="TreeGrafter"/>
</dbReference>